<evidence type="ECO:0000313" key="1">
    <source>
        <dbReference type="EMBL" id="KAJ9107760.1"/>
    </source>
</evidence>
<sequence length="663" mass="73681">MSAQGEKRARRTAASAARNAISTAARLQSAALLHDQHDSDDNATPGRRRGLSKKVSYAEIPIDADDVEEEEDVGDNPRSGGFGRSSGAEDEEGDGDVVMDGEKQVEDVGDVVEVASISSEEAIHLAGRGKLRSRTKPRGKPRTRTRASKGRSATNSLQRTFSDDKRKRGGTGTADEQDDEDDDDEAEGETGTPAADAGGVEITHHKVKGVLYEVINDEIEMEEDPKGEEKVDSKGNLLGGREYKVWTLKSKDRNDPERLYALSIDVARTVGFADSSFMLRRLPLLVKVSMTTSEKEQAVEAGRVSNSLKFRSVTMIPIRNVYKYLGAKIVKDGRYVTDDYYEEVAREECAEKGIEPGSLVPDKPFLVEQDQPDQRQPERSIGAPFYIPGGPTTHWGGAGWNPWHNAGQGNKRARLKGEGLTPDNWMWRMARDAREREREIRETRERRLADFSGERLTVYSEQYGDEQKSGVKGYSADTADASKTEETAQQSTGFRVPVAQDTAGLFAYDEAFRQQYGRATGSSMFDASQLANGAVDAGQVIVETATETAARKRKRTIQVKPGEYKGFYEPNTNIPHVRQDLQPTQASMEKTSLLPLVETKRSRFRWDPDYTFASTLTLRRIGPTAAAVYSLDYAFDASPDEAREEVAQRERQVREAVEWDRQR</sequence>
<keyword evidence="2" id="KW-1185">Reference proteome</keyword>
<organism evidence="1 2">
    <name type="scientific">Naganishia adeliensis</name>
    <dbReference type="NCBI Taxonomy" id="92952"/>
    <lineage>
        <taxon>Eukaryota</taxon>
        <taxon>Fungi</taxon>
        <taxon>Dikarya</taxon>
        <taxon>Basidiomycota</taxon>
        <taxon>Agaricomycotina</taxon>
        <taxon>Tremellomycetes</taxon>
        <taxon>Filobasidiales</taxon>
        <taxon>Filobasidiaceae</taxon>
        <taxon>Naganishia</taxon>
    </lineage>
</organism>
<dbReference type="EMBL" id="JASBWS010000036">
    <property type="protein sequence ID" value="KAJ9107760.1"/>
    <property type="molecule type" value="Genomic_DNA"/>
</dbReference>
<reference evidence="1" key="1">
    <citation type="submission" date="2023-04" db="EMBL/GenBank/DDBJ databases">
        <title>Draft Genome sequencing of Naganishia species isolated from polar environments using Oxford Nanopore Technology.</title>
        <authorList>
            <person name="Leo P."/>
            <person name="Venkateswaran K."/>
        </authorList>
    </citation>
    <scope>NUCLEOTIDE SEQUENCE</scope>
    <source>
        <strain evidence="1">MNA-CCFEE 5262</strain>
    </source>
</reference>
<accession>A0ACC2W9I5</accession>
<dbReference type="Proteomes" id="UP001230649">
    <property type="component" value="Unassembled WGS sequence"/>
</dbReference>
<name>A0ACC2W9I5_9TREE</name>
<protein>
    <submittedName>
        <fullName evidence="1">Uncharacterized protein</fullName>
    </submittedName>
</protein>
<evidence type="ECO:0000313" key="2">
    <source>
        <dbReference type="Proteomes" id="UP001230649"/>
    </source>
</evidence>
<gene>
    <name evidence="1" type="ORF">QFC20_003705</name>
</gene>
<proteinExistence type="predicted"/>
<comment type="caution">
    <text evidence="1">The sequence shown here is derived from an EMBL/GenBank/DDBJ whole genome shotgun (WGS) entry which is preliminary data.</text>
</comment>